<evidence type="ECO:0000313" key="4">
    <source>
        <dbReference type="EMBL" id="ROT65780.1"/>
    </source>
</evidence>
<evidence type="ECO:0000256" key="1">
    <source>
        <dbReference type="ARBA" id="ARBA00022729"/>
    </source>
</evidence>
<name>A0A3R7NSS1_PENVA</name>
<organism evidence="4 5">
    <name type="scientific">Penaeus vannamei</name>
    <name type="common">Whiteleg shrimp</name>
    <name type="synonym">Litopenaeus vannamei</name>
    <dbReference type="NCBI Taxonomy" id="6689"/>
    <lineage>
        <taxon>Eukaryota</taxon>
        <taxon>Metazoa</taxon>
        <taxon>Ecdysozoa</taxon>
        <taxon>Arthropoda</taxon>
        <taxon>Crustacea</taxon>
        <taxon>Multicrustacea</taxon>
        <taxon>Malacostraca</taxon>
        <taxon>Eumalacostraca</taxon>
        <taxon>Eucarida</taxon>
        <taxon>Decapoda</taxon>
        <taxon>Dendrobranchiata</taxon>
        <taxon>Penaeoidea</taxon>
        <taxon>Penaeidae</taxon>
        <taxon>Penaeus</taxon>
    </lineage>
</organism>
<dbReference type="OrthoDB" id="75169at2759"/>
<evidence type="ECO:0000256" key="3">
    <source>
        <dbReference type="SAM" id="SignalP"/>
    </source>
</evidence>
<dbReference type="GO" id="GO:0032222">
    <property type="term" value="P:regulation of synaptic transmission, cholinergic"/>
    <property type="evidence" value="ECO:0007669"/>
    <property type="project" value="InterPro"/>
</dbReference>
<protein>
    <submittedName>
        <fullName evidence="4">Uncharacterized protein</fullName>
    </submittedName>
</protein>
<feature type="signal peptide" evidence="3">
    <location>
        <begin position="1"/>
        <end position="27"/>
    </location>
</feature>
<proteinExistence type="predicted"/>
<dbReference type="GO" id="GO:0030431">
    <property type="term" value="P:sleep"/>
    <property type="evidence" value="ECO:0007669"/>
    <property type="project" value="InterPro"/>
</dbReference>
<evidence type="ECO:0000313" key="5">
    <source>
        <dbReference type="Proteomes" id="UP000283509"/>
    </source>
</evidence>
<reference evidence="4 5" key="2">
    <citation type="submission" date="2019-01" db="EMBL/GenBank/DDBJ databases">
        <title>The decoding of complex shrimp genome reveals the adaptation for benthos swimmer, frequently molting mechanism and breeding impact on genome.</title>
        <authorList>
            <person name="Sun Y."/>
            <person name="Gao Y."/>
            <person name="Yu Y."/>
        </authorList>
    </citation>
    <scope>NUCLEOTIDE SEQUENCE [LARGE SCALE GENOMIC DNA]</scope>
    <source>
        <tissue evidence="4">Muscle</tissue>
    </source>
</reference>
<keyword evidence="5" id="KW-1185">Reference proteome</keyword>
<comment type="caution">
    <text evidence="4">The sequence shown here is derived from an EMBL/GenBank/DDBJ whole genome shotgun (WGS) entry which is preliminary data.</text>
</comment>
<dbReference type="Proteomes" id="UP000283509">
    <property type="component" value="Unassembled WGS sequence"/>
</dbReference>
<dbReference type="InterPro" id="IPR031424">
    <property type="entry name" value="QVR-like"/>
</dbReference>
<dbReference type="Pfam" id="PF17064">
    <property type="entry name" value="QVR"/>
    <property type="match status" value="1"/>
</dbReference>
<accession>A0A3R7NSS1</accession>
<feature type="chain" id="PRO_5018581645" evidence="3">
    <location>
        <begin position="28"/>
        <end position="147"/>
    </location>
</feature>
<evidence type="ECO:0000256" key="2">
    <source>
        <dbReference type="ARBA" id="ARBA00023180"/>
    </source>
</evidence>
<keyword evidence="2" id="KW-0325">Glycoprotein</keyword>
<gene>
    <name evidence="4" type="ORF">C7M84_016227</name>
</gene>
<dbReference type="AlphaFoldDB" id="A0A3R7NSS1"/>
<dbReference type="EMBL" id="QCYY01003037">
    <property type="protein sequence ID" value="ROT65780.1"/>
    <property type="molecule type" value="Genomic_DNA"/>
</dbReference>
<reference evidence="4 5" key="1">
    <citation type="submission" date="2018-04" db="EMBL/GenBank/DDBJ databases">
        <authorList>
            <person name="Zhang X."/>
            <person name="Yuan J."/>
            <person name="Li F."/>
            <person name="Xiang J."/>
        </authorList>
    </citation>
    <scope>NUCLEOTIDE SEQUENCE [LARGE SCALE GENOMIC DNA]</scope>
    <source>
        <tissue evidence="4">Muscle</tissue>
    </source>
</reference>
<dbReference type="PANTHER" id="PTHR38332">
    <property type="entry name" value="PROTEIN CBG11604"/>
    <property type="match status" value="1"/>
</dbReference>
<dbReference type="PANTHER" id="PTHR38332:SF2">
    <property type="entry name" value="PROTEIN QUIVER"/>
    <property type="match status" value="1"/>
</dbReference>
<sequence>MAVLRIFRCHQLILLLFFVFLNKGASGISCYMCSSKNGSDTNCDDPYHPAHSKYAENCLVPKEDHIGEFPANFCVKISGVSVTGESLMIRTCVLENMDSQCGVFKFGDEQLKGCILTCEYDGCNPASRSRVVLGLLPLLATTILLLR</sequence>
<keyword evidence="1 3" id="KW-0732">Signal</keyword>